<dbReference type="Proteomes" id="UP000703295">
    <property type="component" value="Unassembled WGS sequence"/>
</dbReference>
<keyword evidence="1" id="KW-0378">Hydrolase</keyword>
<protein>
    <submittedName>
        <fullName evidence="4">Sialate O-acetylesterase</fullName>
    </submittedName>
</protein>
<dbReference type="PANTHER" id="PTHR31988:SF19">
    <property type="entry name" value="9-O-ACETYL-N-ACETYLNEURAMINIC ACID DEACETYLASE-RELATED"/>
    <property type="match status" value="1"/>
</dbReference>
<evidence type="ECO:0000313" key="4">
    <source>
        <dbReference type="EMBL" id="MBM6758961.1"/>
    </source>
</evidence>
<keyword evidence="2" id="KW-0732">Signal</keyword>
<dbReference type="Gene3D" id="3.40.50.1110">
    <property type="entry name" value="SGNH hydrolase"/>
    <property type="match status" value="1"/>
</dbReference>
<evidence type="ECO:0000256" key="1">
    <source>
        <dbReference type="ARBA" id="ARBA00022801"/>
    </source>
</evidence>
<sequence length="289" mass="31469">MEMKRMFATVASWMLLSLGAVVAQEPAEGSKVNENFYVYLCLGQSNMEGNAKIEACDTVNVNPRFKVLQAVDCPDLGRKKGEWYTAVPPLARCSTGLTPADYFGRTLVDSLPSNVEVGVINVAVGGCKIELFDKDNYTSYVETSPDWLKNMVAEYGGNSYARLIELARQASRCGVIKGILLHQGESNTGDPEWPLKVKKVYDNILSDLNLKPNSLPLLVGELVSEGQGGACASMNPVIQKLPETIPSAHVISSEGCEAVSDRLHFSAAGYRELGKRYGQAMLQILKAEK</sequence>
<dbReference type="SUPFAM" id="SSF52266">
    <property type="entry name" value="SGNH hydrolase"/>
    <property type="match status" value="1"/>
</dbReference>
<comment type="caution">
    <text evidence="4">The sequence shown here is derived from an EMBL/GenBank/DDBJ whole genome shotgun (WGS) entry which is preliminary data.</text>
</comment>
<evidence type="ECO:0000256" key="2">
    <source>
        <dbReference type="SAM" id="SignalP"/>
    </source>
</evidence>
<dbReference type="InterPro" id="IPR005181">
    <property type="entry name" value="SASA"/>
</dbReference>
<proteinExistence type="predicted"/>
<evidence type="ECO:0000313" key="5">
    <source>
        <dbReference type="Proteomes" id="UP000703295"/>
    </source>
</evidence>
<reference evidence="4 5" key="1">
    <citation type="journal article" date="2021" name="Sci. Rep.">
        <title>The distribution of antibiotic resistance genes in chicken gut microbiota commensals.</title>
        <authorList>
            <person name="Juricova H."/>
            <person name="Matiasovicova J."/>
            <person name="Kubasova T."/>
            <person name="Cejkova D."/>
            <person name="Rychlik I."/>
        </authorList>
    </citation>
    <scope>NUCLEOTIDE SEQUENCE [LARGE SCALE GENOMIC DNA]</scope>
    <source>
        <strain evidence="4 5">An801</strain>
    </source>
</reference>
<dbReference type="EMBL" id="JACJJW010000025">
    <property type="protein sequence ID" value="MBM6758961.1"/>
    <property type="molecule type" value="Genomic_DNA"/>
</dbReference>
<dbReference type="InterPro" id="IPR052940">
    <property type="entry name" value="Carb_Esterase_6"/>
</dbReference>
<dbReference type="Pfam" id="PF03629">
    <property type="entry name" value="SASA"/>
    <property type="match status" value="1"/>
</dbReference>
<organism evidence="4 5">
    <name type="scientific">Bacteroides mediterraneensis</name>
    <dbReference type="NCBI Taxonomy" id="1841856"/>
    <lineage>
        <taxon>Bacteria</taxon>
        <taxon>Pseudomonadati</taxon>
        <taxon>Bacteroidota</taxon>
        <taxon>Bacteroidia</taxon>
        <taxon>Bacteroidales</taxon>
        <taxon>Bacteroidaceae</taxon>
        <taxon>Bacteroides</taxon>
    </lineage>
</organism>
<keyword evidence="5" id="KW-1185">Reference proteome</keyword>
<feature type="chain" id="PRO_5047407766" evidence="2">
    <location>
        <begin position="24"/>
        <end position="289"/>
    </location>
</feature>
<name>A0ABS2EWJ8_9BACE</name>
<feature type="signal peptide" evidence="2">
    <location>
        <begin position="1"/>
        <end position="23"/>
    </location>
</feature>
<dbReference type="PANTHER" id="PTHR31988">
    <property type="entry name" value="ESTERASE, PUTATIVE (DUF303)-RELATED"/>
    <property type="match status" value="1"/>
</dbReference>
<feature type="domain" description="Sialate O-acetylesterase" evidence="3">
    <location>
        <begin position="37"/>
        <end position="283"/>
    </location>
</feature>
<accession>A0ABS2EWJ8</accession>
<dbReference type="InterPro" id="IPR036514">
    <property type="entry name" value="SGNH_hydro_sf"/>
</dbReference>
<gene>
    <name evidence="4" type="ORF">H6A31_09770</name>
</gene>
<evidence type="ECO:0000259" key="3">
    <source>
        <dbReference type="Pfam" id="PF03629"/>
    </source>
</evidence>